<dbReference type="AlphaFoldDB" id="A0AAF3EMT4"/>
<evidence type="ECO:0000313" key="2">
    <source>
        <dbReference type="Proteomes" id="UP000887575"/>
    </source>
</evidence>
<keyword evidence="2" id="KW-1185">Reference proteome</keyword>
<name>A0AAF3EMT4_9BILA</name>
<evidence type="ECO:0000313" key="3">
    <source>
        <dbReference type="WBParaSite" id="MBELARI_LOCUS15347"/>
    </source>
</evidence>
<proteinExistence type="predicted"/>
<protein>
    <submittedName>
        <fullName evidence="3">Uncharacterized protein</fullName>
    </submittedName>
</protein>
<organism evidence="2 3">
    <name type="scientific">Mesorhabditis belari</name>
    <dbReference type="NCBI Taxonomy" id="2138241"/>
    <lineage>
        <taxon>Eukaryota</taxon>
        <taxon>Metazoa</taxon>
        <taxon>Ecdysozoa</taxon>
        <taxon>Nematoda</taxon>
        <taxon>Chromadorea</taxon>
        <taxon>Rhabditida</taxon>
        <taxon>Rhabditina</taxon>
        <taxon>Rhabditomorpha</taxon>
        <taxon>Rhabditoidea</taxon>
        <taxon>Rhabditidae</taxon>
        <taxon>Mesorhabditinae</taxon>
        <taxon>Mesorhabditis</taxon>
    </lineage>
</organism>
<reference evidence="3" key="1">
    <citation type="submission" date="2024-02" db="UniProtKB">
        <authorList>
            <consortium name="WormBaseParasite"/>
        </authorList>
    </citation>
    <scope>IDENTIFICATION</scope>
</reference>
<accession>A0AAF3EMT4</accession>
<evidence type="ECO:0000256" key="1">
    <source>
        <dbReference type="SAM" id="MobiDB-lite"/>
    </source>
</evidence>
<sequence>MLALLVLFQLSVAFNSENHGHHHDESTNTTTPRLRVKRSGSKPCNTWIPGCLQAMCNECCNSKCSGSDCLGVACHICCA</sequence>
<dbReference type="Proteomes" id="UP000887575">
    <property type="component" value="Unassembled WGS sequence"/>
</dbReference>
<dbReference type="WBParaSite" id="MBELARI_LOCUS15347">
    <property type="protein sequence ID" value="MBELARI_LOCUS15347"/>
    <property type="gene ID" value="MBELARI_LOCUS15347"/>
</dbReference>
<feature type="region of interest" description="Disordered" evidence="1">
    <location>
        <begin position="19"/>
        <end position="41"/>
    </location>
</feature>